<evidence type="ECO:0000256" key="8">
    <source>
        <dbReference type="ARBA" id="ARBA00023008"/>
    </source>
</evidence>
<dbReference type="InterPro" id="IPR007533">
    <property type="entry name" value="Cyt_c_oxidase_assmbl_CtaG"/>
</dbReference>
<gene>
    <name evidence="11" type="ORF">ACFQZQ_13630</name>
</gene>
<dbReference type="Pfam" id="PF04442">
    <property type="entry name" value="CtaG_Cox11"/>
    <property type="match status" value="1"/>
</dbReference>
<keyword evidence="6" id="KW-0735">Signal-anchor</keyword>
<dbReference type="PANTHER" id="PTHR21320">
    <property type="entry name" value="CYTOCHROME C OXIDASE ASSEMBLY PROTEIN COX11-RELATED"/>
    <property type="match status" value="1"/>
</dbReference>
<proteinExistence type="inferred from homology"/>
<dbReference type="Proteomes" id="UP001597090">
    <property type="component" value="Unassembled WGS sequence"/>
</dbReference>
<dbReference type="InterPro" id="IPR023471">
    <property type="entry name" value="CtaG/Cox11_dom_sf"/>
</dbReference>
<dbReference type="EMBL" id="JBHTIH010000007">
    <property type="protein sequence ID" value="MFD0740320.1"/>
    <property type="molecule type" value="Genomic_DNA"/>
</dbReference>
<dbReference type="Gene3D" id="2.60.370.10">
    <property type="entry name" value="Ctag/Cox11"/>
    <property type="match status" value="1"/>
</dbReference>
<dbReference type="SUPFAM" id="SSF110111">
    <property type="entry name" value="Ctag/Cox11"/>
    <property type="match status" value="1"/>
</dbReference>
<evidence type="ECO:0000256" key="2">
    <source>
        <dbReference type="ARBA" id="ARBA00004382"/>
    </source>
</evidence>
<keyword evidence="12" id="KW-1185">Reference proteome</keyword>
<dbReference type="RefSeq" id="WP_386813464.1">
    <property type="nucleotide sequence ID" value="NZ_JBHTIH010000007.1"/>
</dbReference>
<evidence type="ECO:0000256" key="9">
    <source>
        <dbReference type="ARBA" id="ARBA00023136"/>
    </source>
</evidence>
<dbReference type="NCBIfam" id="NF003465">
    <property type="entry name" value="PRK05089.1"/>
    <property type="match status" value="1"/>
</dbReference>
<evidence type="ECO:0000256" key="1">
    <source>
        <dbReference type="ARBA" id="ARBA00004007"/>
    </source>
</evidence>
<evidence type="ECO:0000313" key="12">
    <source>
        <dbReference type="Proteomes" id="UP001597090"/>
    </source>
</evidence>
<reference evidence="12" key="1">
    <citation type="journal article" date="2019" name="Int. J. Syst. Evol. Microbiol.">
        <title>The Global Catalogue of Microorganisms (GCM) 10K type strain sequencing project: providing services to taxonomists for standard genome sequencing and annotation.</title>
        <authorList>
            <consortium name="The Broad Institute Genomics Platform"/>
            <consortium name="The Broad Institute Genome Sequencing Center for Infectious Disease"/>
            <person name="Wu L."/>
            <person name="Ma J."/>
        </authorList>
    </citation>
    <scope>NUCLEOTIDE SEQUENCE [LARGE SCALE GENOMIC DNA]</scope>
    <source>
        <strain evidence="12">CCUG 55491</strain>
    </source>
</reference>
<comment type="subcellular location">
    <subcellularLocation>
        <location evidence="2">Cell inner membrane</location>
        <topology evidence="2">Single-pass type II membrane protein</topology>
        <orientation evidence="2">Periplasmic side</orientation>
    </subcellularLocation>
</comment>
<dbReference type="PIRSF" id="PIRSF005413">
    <property type="entry name" value="COX11"/>
    <property type="match status" value="1"/>
</dbReference>
<keyword evidence="5 10" id="KW-0812">Transmembrane</keyword>
<evidence type="ECO:0000256" key="10">
    <source>
        <dbReference type="SAM" id="Phobius"/>
    </source>
</evidence>
<evidence type="ECO:0000256" key="4">
    <source>
        <dbReference type="ARBA" id="ARBA00015384"/>
    </source>
</evidence>
<evidence type="ECO:0000313" key="11">
    <source>
        <dbReference type="EMBL" id="MFD0740320.1"/>
    </source>
</evidence>
<comment type="similarity">
    <text evidence="3">Belongs to the COX11/CtaG family.</text>
</comment>
<name>A0ABW2YRJ1_9GAMM</name>
<comment type="caution">
    <text evidence="11">The sequence shown here is derived from an EMBL/GenBank/DDBJ whole genome shotgun (WGS) entry which is preliminary data.</text>
</comment>
<evidence type="ECO:0000256" key="6">
    <source>
        <dbReference type="ARBA" id="ARBA00022968"/>
    </source>
</evidence>
<organism evidence="11 12">
    <name type="scientific">Lysobacter koreensis</name>
    <dbReference type="NCBI Taxonomy" id="266122"/>
    <lineage>
        <taxon>Bacteria</taxon>
        <taxon>Pseudomonadati</taxon>
        <taxon>Pseudomonadota</taxon>
        <taxon>Gammaproteobacteria</taxon>
        <taxon>Lysobacterales</taxon>
        <taxon>Lysobacteraceae</taxon>
        <taxon>Lysobacter</taxon>
    </lineage>
</organism>
<dbReference type="PANTHER" id="PTHR21320:SF3">
    <property type="entry name" value="CYTOCHROME C OXIDASE ASSEMBLY PROTEIN COX11, MITOCHONDRIAL-RELATED"/>
    <property type="match status" value="1"/>
</dbReference>
<evidence type="ECO:0000256" key="5">
    <source>
        <dbReference type="ARBA" id="ARBA00022692"/>
    </source>
</evidence>
<keyword evidence="9 10" id="KW-0472">Membrane</keyword>
<protein>
    <recommendedName>
        <fullName evidence="4">Cytochrome c oxidase assembly protein CtaG</fullName>
    </recommendedName>
</protein>
<feature type="transmembrane region" description="Helical" evidence="10">
    <location>
        <begin position="21"/>
        <end position="41"/>
    </location>
</feature>
<keyword evidence="8" id="KW-0186">Copper</keyword>
<evidence type="ECO:0000256" key="3">
    <source>
        <dbReference type="ARBA" id="ARBA00009620"/>
    </source>
</evidence>
<accession>A0ABW2YRJ1</accession>
<sequence>MNTPGADGNARAHRTGIAKMVLVALGAFAFTFALVPLYRIACEKVFGVRLERGAAQEQGAAKAAVTQRLVTVQFDGGVNSKLPWEFAPKQLTMQVRPGQSYETTYFARNTSDRAIVGSAVPSVAPARASGYFSKTECFCFTAQTLQAGEARDMPVRFIIDPNLPADVKTVTLSYTFFKNDALTARASALPSSAAAPTAPRAAP</sequence>
<keyword evidence="7 10" id="KW-1133">Transmembrane helix</keyword>
<comment type="function">
    <text evidence="1">Exerts its effect at some terminal stage of cytochrome c oxidase synthesis, probably by being involved in the insertion of the copper B into subunit I.</text>
</comment>
<evidence type="ECO:0000256" key="7">
    <source>
        <dbReference type="ARBA" id="ARBA00022989"/>
    </source>
</evidence>